<comment type="caution">
    <text evidence="2">The sequence shown here is derived from an EMBL/GenBank/DDBJ whole genome shotgun (WGS) entry which is preliminary data.</text>
</comment>
<accession>X1SHA8</accession>
<dbReference type="SUPFAM" id="SSF55920">
    <property type="entry name" value="Creatinase/aminopeptidase"/>
    <property type="match status" value="1"/>
</dbReference>
<sequence>GQEGLVNAQESFYRTKYEKSDEEMELIRNASLIADAAVEAMLAVMKPGMLETQVAAWAYLVCREMGAEELGFDVMVTANEANRTLIGKALNRPINRGDYVHVGVAPKCDGLNSCERVSVVMVDDPSEITEEQRFWFDFVEEAYRVGLEAYERVAREGLPAKLQEQALVDYFQSREQDVSARTGKRIQLERQKPYTGTHNAGYTECQEFFGAITLDSEEPLGRQIVTMLDVAVRGIGSRWDDVVIPGMDFVLVERTLGKFGPDVEVLTKLPVNVQHLVGGKGL</sequence>
<dbReference type="InterPro" id="IPR036005">
    <property type="entry name" value="Creatinase/aminopeptidase-like"/>
</dbReference>
<dbReference type="Pfam" id="PF00557">
    <property type="entry name" value="Peptidase_M24"/>
    <property type="match status" value="1"/>
</dbReference>
<dbReference type="CDD" id="cd01066">
    <property type="entry name" value="APP_MetAP"/>
    <property type="match status" value="1"/>
</dbReference>
<dbReference type="PANTHER" id="PTHR46112">
    <property type="entry name" value="AMINOPEPTIDASE"/>
    <property type="match status" value="1"/>
</dbReference>
<evidence type="ECO:0000259" key="1">
    <source>
        <dbReference type="Pfam" id="PF00557"/>
    </source>
</evidence>
<dbReference type="PANTHER" id="PTHR46112:SF2">
    <property type="entry name" value="XAA-PRO AMINOPEPTIDASE P-RELATED"/>
    <property type="match status" value="1"/>
</dbReference>
<protein>
    <recommendedName>
        <fullName evidence="1">Peptidase M24 domain-containing protein</fullName>
    </recommendedName>
</protein>
<dbReference type="EMBL" id="BARW01014665">
    <property type="protein sequence ID" value="GAI78496.1"/>
    <property type="molecule type" value="Genomic_DNA"/>
</dbReference>
<dbReference type="AlphaFoldDB" id="X1SHA8"/>
<feature type="domain" description="Peptidase M24" evidence="1">
    <location>
        <begin position="25"/>
        <end position="194"/>
    </location>
</feature>
<gene>
    <name evidence="2" type="ORF">S12H4_25935</name>
</gene>
<proteinExistence type="predicted"/>
<evidence type="ECO:0000313" key="2">
    <source>
        <dbReference type="EMBL" id="GAI78496.1"/>
    </source>
</evidence>
<dbReference type="InterPro" id="IPR000994">
    <property type="entry name" value="Pept_M24"/>
</dbReference>
<dbReference type="InterPro" id="IPR050659">
    <property type="entry name" value="Peptidase_M24B"/>
</dbReference>
<feature type="non-terminal residue" evidence="2">
    <location>
        <position position="1"/>
    </location>
</feature>
<name>X1SHA8_9ZZZZ</name>
<dbReference type="Gene3D" id="3.90.230.10">
    <property type="entry name" value="Creatinase/methionine aminopeptidase superfamily"/>
    <property type="match status" value="1"/>
</dbReference>
<reference evidence="2" key="1">
    <citation type="journal article" date="2014" name="Front. Microbiol.">
        <title>High frequency of phylogenetically diverse reductive dehalogenase-homologous genes in deep subseafloor sedimentary metagenomes.</title>
        <authorList>
            <person name="Kawai M."/>
            <person name="Futagami T."/>
            <person name="Toyoda A."/>
            <person name="Takaki Y."/>
            <person name="Nishi S."/>
            <person name="Hori S."/>
            <person name="Arai W."/>
            <person name="Tsubouchi T."/>
            <person name="Morono Y."/>
            <person name="Uchiyama I."/>
            <person name="Ito T."/>
            <person name="Fujiyama A."/>
            <person name="Inagaki F."/>
            <person name="Takami H."/>
        </authorList>
    </citation>
    <scope>NUCLEOTIDE SEQUENCE</scope>
    <source>
        <strain evidence="2">Expedition CK06-06</strain>
    </source>
</reference>
<organism evidence="2">
    <name type="scientific">marine sediment metagenome</name>
    <dbReference type="NCBI Taxonomy" id="412755"/>
    <lineage>
        <taxon>unclassified sequences</taxon>
        <taxon>metagenomes</taxon>
        <taxon>ecological metagenomes</taxon>
    </lineage>
</organism>